<keyword evidence="7" id="KW-1185">Reference proteome</keyword>
<comment type="pathway">
    <text evidence="1">Lipid metabolism.</text>
</comment>
<evidence type="ECO:0000313" key="6">
    <source>
        <dbReference type="EMBL" id="MFC4160456.1"/>
    </source>
</evidence>
<evidence type="ECO:0000259" key="5">
    <source>
        <dbReference type="SMART" id="SM00563"/>
    </source>
</evidence>
<dbReference type="Proteomes" id="UP001595791">
    <property type="component" value="Unassembled WGS sequence"/>
</dbReference>
<comment type="caution">
    <text evidence="6">The sequence shown here is derived from an EMBL/GenBank/DDBJ whole genome shotgun (WGS) entry which is preliminary data.</text>
</comment>
<sequence length="261" mass="29280">MLERLDRYWRVIATAIAFSTFGLGGLLLRLVYFPLLQWLVRQPARRATLSRRAVHRAFRLFIELMRVLGILRYRIEGVERLQRPGLLILANHPTLIDVVFLISLVSNADCVVKASLARNPFTRGPVRATGYICNDSGVGLVEDCIASVRAGSNLIIFPEGTRSVPGQPLRLQRGAANIAVRGQLPITPVRIRCEPPSLTKGLPWWQVPPRRMQFTIVVEDDIAIEPFLDRPDGEALAARELTRYLTDYFSPSTETTTHADA</sequence>
<feature type="domain" description="Phospholipid/glycerol acyltransferase" evidence="5">
    <location>
        <begin position="86"/>
        <end position="194"/>
    </location>
</feature>
<keyword evidence="4" id="KW-1133">Transmembrane helix</keyword>
<dbReference type="EMBL" id="JBHSBU010000001">
    <property type="protein sequence ID" value="MFC4160456.1"/>
    <property type="molecule type" value="Genomic_DNA"/>
</dbReference>
<evidence type="ECO:0000313" key="7">
    <source>
        <dbReference type="Proteomes" id="UP001595791"/>
    </source>
</evidence>
<organism evidence="6 7">
    <name type="scientific">Chitinimonas lacunae</name>
    <dbReference type="NCBI Taxonomy" id="1963018"/>
    <lineage>
        <taxon>Bacteria</taxon>
        <taxon>Pseudomonadati</taxon>
        <taxon>Pseudomonadota</taxon>
        <taxon>Betaproteobacteria</taxon>
        <taxon>Neisseriales</taxon>
        <taxon>Chitinibacteraceae</taxon>
        <taxon>Chitinimonas</taxon>
    </lineage>
</organism>
<protein>
    <submittedName>
        <fullName evidence="6">Lysophospholipid acyltransferase family protein</fullName>
    </submittedName>
</protein>
<reference evidence="7" key="1">
    <citation type="journal article" date="2019" name="Int. J. Syst. Evol. Microbiol.">
        <title>The Global Catalogue of Microorganisms (GCM) 10K type strain sequencing project: providing services to taxonomists for standard genome sequencing and annotation.</title>
        <authorList>
            <consortium name="The Broad Institute Genomics Platform"/>
            <consortium name="The Broad Institute Genome Sequencing Center for Infectious Disease"/>
            <person name="Wu L."/>
            <person name="Ma J."/>
        </authorList>
    </citation>
    <scope>NUCLEOTIDE SEQUENCE [LARGE SCALE GENOMIC DNA]</scope>
    <source>
        <strain evidence="7">LMG 29894</strain>
    </source>
</reference>
<dbReference type="PANTHER" id="PTHR10434">
    <property type="entry name" value="1-ACYL-SN-GLYCEROL-3-PHOSPHATE ACYLTRANSFERASE"/>
    <property type="match status" value="1"/>
</dbReference>
<accession>A0ABV8MTZ0</accession>
<evidence type="ECO:0000256" key="1">
    <source>
        <dbReference type="ARBA" id="ARBA00005189"/>
    </source>
</evidence>
<keyword evidence="3 6" id="KW-0012">Acyltransferase</keyword>
<dbReference type="GO" id="GO:0016746">
    <property type="term" value="F:acyltransferase activity"/>
    <property type="evidence" value="ECO:0007669"/>
    <property type="project" value="UniProtKB-KW"/>
</dbReference>
<proteinExistence type="predicted"/>
<dbReference type="RefSeq" id="WP_378165306.1">
    <property type="nucleotide sequence ID" value="NZ_JBHSBU010000001.1"/>
</dbReference>
<keyword evidence="2" id="KW-0808">Transferase</keyword>
<name>A0ABV8MTZ0_9NEIS</name>
<keyword evidence="4" id="KW-0812">Transmembrane</keyword>
<dbReference type="SMART" id="SM00563">
    <property type="entry name" value="PlsC"/>
    <property type="match status" value="1"/>
</dbReference>
<keyword evidence="4" id="KW-0472">Membrane</keyword>
<evidence type="ECO:0000256" key="3">
    <source>
        <dbReference type="ARBA" id="ARBA00023315"/>
    </source>
</evidence>
<dbReference type="Pfam" id="PF01553">
    <property type="entry name" value="Acyltransferase"/>
    <property type="match status" value="1"/>
</dbReference>
<dbReference type="PANTHER" id="PTHR10434:SF66">
    <property type="entry name" value="PHOSPHOLIPID_GLYCEROL ACYLTRANSFERASE DOMAIN-CONTAINING PROTEIN"/>
    <property type="match status" value="1"/>
</dbReference>
<gene>
    <name evidence="6" type="ORF">ACFOW7_14025</name>
</gene>
<dbReference type="CDD" id="cd07989">
    <property type="entry name" value="LPLAT_AGPAT-like"/>
    <property type="match status" value="1"/>
</dbReference>
<dbReference type="InterPro" id="IPR002123">
    <property type="entry name" value="Plipid/glycerol_acylTrfase"/>
</dbReference>
<evidence type="ECO:0000256" key="4">
    <source>
        <dbReference type="SAM" id="Phobius"/>
    </source>
</evidence>
<evidence type="ECO:0000256" key="2">
    <source>
        <dbReference type="ARBA" id="ARBA00022679"/>
    </source>
</evidence>
<dbReference type="SUPFAM" id="SSF69593">
    <property type="entry name" value="Glycerol-3-phosphate (1)-acyltransferase"/>
    <property type="match status" value="1"/>
</dbReference>
<feature type="transmembrane region" description="Helical" evidence="4">
    <location>
        <begin position="12"/>
        <end position="33"/>
    </location>
</feature>